<dbReference type="EMBL" id="JAPMOS010000115">
    <property type="protein sequence ID" value="KAJ4455220.1"/>
    <property type="molecule type" value="Genomic_DNA"/>
</dbReference>
<sequence length="75" mass="9227">MILIRNKIVFLFLSIFQFRMNIFPSLVYLFRCHWCSRKLLVLNNIIEYDWVLFCKLNQFIIIHCIYVKQVIISQI</sequence>
<name>A0ABQ8UEG1_9EUKA</name>
<protein>
    <recommendedName>
        <fullName evidence="3">Secreted protein</fullName>
    </recommendedName>
</protein>
<reference evidence="1" key="1">
    <citation type="journal article" date="2022" name="bioRxiv">
        <title>Genomics of Preaxostyla Flagellates Illuminates Evolutionary Transitions and the Path Towards Mitochondrial Loss.</title>
        <authorList>
            <person name="Novak L.V.F."/>
            <person name="Treitli S.C."/>
            <person name="Pyrih J."/>
            <person name="Halakuc P."/>
            <person name="Pipaliya S.V."/>
            <person name="Vacek V."/>
            <person name="Brzon O."/>
            <person name="Soukal P."/>
            <person name="Eme L."/>
            <person name="Dacks J.B."/>
            <person name="Karnkowska A."/>
            <person name="Elias M."/>
            <person name="Hampl V."/>
        </authorList>
    </citation>
    <scope>NUCLEOTIDE SEQUENCE</scope>
    <source>
        <strain evidence="1">RCP-MX</strain>
    </source>
</reference>
<keyword evidence="2" id="KW-1185">Reference proteome</keyword>
<evidence type="ECO:0008006" key="3">
    <source>
        <dbReference type="Google" id="ProtNLM"/>
    </source>
</evidence>
<proteinExistence type="predicted"/>
<dbReference type="Proteomes" id="UP001141327">
    <property type="component" value="Unassembled WGS sequence"/>
</dbReference>
<accession>A0ABQ8UEG1</accession>
<evidence type="ECO:0000313" key="2">
    <source>
        <dbReference type="Proteomes" id="UP001141327"/>
    </source>
</evidence>
<comment type="caution">
    <text evidence="1">The sequence shown here is derived from an EMBL/GenBank/DDBJ whole genome shotgun (WGS) entry which is preliminary data.</text>
</comment>
<organism evidence="1 2">
    <name type="scientific">Paratrimastix pyriformis</name>
    <dbReference type="NCBI Taxonomy" id="342808"/>
    <lineage>
        <taxon>Eukaryota</taxon>
        <taxon>Metamonada</taxon>
        <taxon>Preaxostyla</taxon>
        <taxon>Paratrimastigidae</taxon>
        <taxon>Paratrimastix</taxon>
    </lineage>
</organism>
<gene>
    <name evidence="1" type="ORF">PAPYR_9876</name>
</gene>
<evidence type="ECO:0000313" key="1">
    <source>
        <dbReference type="EMBL" id="KAJ4455220.1"/>
    </source>
</evidence>